<evidence type="ECO:0000256" key="1">
    <source>
        <dbReference type="ARBA" id="ARBA00007411"/>
    </source>
</evidence>
<evidence type="ECO:0000256" key="3">
    <source>
        <dbReference type="ARBA" id="ARBA00022917"/>
    </source>
</evidence>
<dbReference type="CDD" id="cd00292">
    <property type="entry name" value="EF1B"/>
    <property type="match status" value="1"/>
</dbReference>
<comment type="caution">
    <text evidence="5">The sequence shown here is derived from an EMBL/GenBank/DDBJ whole genome shotgun (WGS) entry which is preliminary data.</text>
</comment>
<dbReference type="SMART" id="SM00888">
    <property type="entry name" value="EF1_GNE"/>
    <property type="match status" value="1"/>
</dbReference>
<proteinExistence type="inferred from homology"/>
<feature type="domain" description="Translation elongation factor EF1B beta/delta subunit guanine nucleotide exchange" evidence="4">
    <location>
        <begin position="140"/>
        <end position="216"/>
    </location>
</feature>
<evidence type="ECO:0000313" key="6">
    <source>
        <dbReference type="Proteomes" id="UP000824890"/>
    </source>
</evidence>
<dbReference type="Gene3D" id="1.20.1050.130">
    <property type="match status" value="1"/>
</dbReference>
<protein>
    <recommendedName>
        <fullName evidence="4">Translation elongation factor EF1B beta/delta subunit guanine nucleotide exchange domain-containing protein</fullName>
    </recommendedName>
</protein>
<name>A0ABQ8DMF9_BRANA</name>
<keyword evidence="6" id="KW-1185">Reference proteome</keyword>
<dbReference type="InterPro" id="IPR049720">
    <property type="entry name" value="EF1B_bsu/dsu"/>
</dbReference>
<organism evidence="5 6">
    <name type="scientific">Brassica napus</name>
    <name type="common">Rape</name>
    <dbReference type="NCBI Taxonomy" id="3708"/>
    <lineage>
        <taxon>Eukaryota</taxon>
        <taxon>Viridiplantae</taxon>
        <taxon>Streptophyta</taxon>
        <taxon>Embryophyta</taxon>
        <taxon>Tracheophyta</taxon>
        <taxon>Spermatophyta</taxon>
        <taxon>Magnoliopsida</taxon>
        <taxon>eudicotyledons</taxon>
        <taxon>Gunneridae</taxon>
        <taxon>Pentapetalae</taxon>
        <taxon>rosids</taxon>
        <taxon>malvids</taxon>
        <taxon>Brassicales</taxon>
        <taxon>Brassicaceae</taxon>
        <taxon>Brassiceae</taxon>
        <taxon>Brassica</taxon>
    </lineage>
</organism>
<dbReference type="InterPro" id="IPR014038">
    <property type="entry name" value="EF1B_bsu/dsu_GNE"/>
</dbReference>
<accession>A0ABQ8DMF9</accession>
<dbReference type="Gene3D" id="3.30.70.60">
    <property type="match status" value="3"/>
</dbReference>
<evidence type="ECO:0000313" key="5">
    <source>
        <dbReference type="EMBL" id="KAH0930549.1"/>
    </source>
</evidence>
<dbReference type="SUPFAM" id="SSF54984">
    <property type="entry name" value="eEF-1beta-like"/>
    <property type="match status" value="3"/>
</dbReference>
<keyword evidence="3" id="KW-0648">Protein biosynthesis</keyword>
<dbReference type="PANTHER" id="PTHR11595">
    <property type="entry name" value="EF-HAND AND COILED-COIL DOMAIN-CONTAINING FAMILY MEMBER"/>
    <property type="match status" value="1"/>
</dbReference>
<dbReference type="InterPro" id="IPR036219">
    <property type="entry name" value="eEF-1beta-like_sf"/>
</dbReference>
<comment type="similarity">
    <text evidence="1">Belongs to the EF-1-beta/EF-1-delta family.</text>
</comment>
<evidence type="ECO:0000259" key="4">
    <source>
        <dbReference type="SMART" id="SM00888"/>
    </source>
</evidence>
<dbReference type="InterPro" id="IPR014717">
    <property type="entry name" value="Transl_elong_EF1B/ribsomal_bS6"/>
</dbReference>
<sequence length="440" mass="48961">MAAFPNLNSDAGLKKLDEHLLTRYYITSSNLITISHKASKDDITIYAALSKSPPSKYVNASRWYNHIETLLSISGISSEGSGVTIDGSASITEEADGNSKDGVVVIDDDDNDQDVDLIGEEAEERPASLIASTTKKISWESIVIVVMPEDDETDMNKLEEQVRSIQMEGLVWGASKVVSVGYGVKLLRIIGTVPLDEETDVFEGIVETQIMSFGRVNVETSDLYEFSALVLIQPNEDEADMKKLEETVRSIHVAGLFWGACKLIIFLNYRPLLGIECTTVGHLVHLRRIVTLNTFVKEQIADNPYVKSCQTLSLNRIYEVNGIKEEESDSEDDFDLFGEERAGPSRVSSKSKECLVLKRLLGDKPDIKKLEESVRSLQTEGVVWGASTIVKLGYGFKYLRIIFTIVDDLVCFKTVLQKTGGIHLKRICKYLKSILFSQNL</sequence>
<reference evidence="5 6" key="1">
    <citation type="submission" date="2021-05" db="EMBL/GenBank/DDBJ databases">
        <title>Genome Assembly of Synthetic Allotetraploid Brassica napus Reveals Homoeologous Exchanges between Subgenomes.</title>
        <authorList>
            <person name="Davis J.T."/>
        </authorList>
    </citation>
    <scope>NUCLEOTIDE SEQUENCE [LARGE SCALE GENOMIC DNA]</scope>
    <source>
        <strain evidence="6">cv. Da-Ae</strain>
        <tissue evidence="5">Seedling</tissue>
    </source>
</reference>
<keyword evidence="2" id="KW-0251">Elongation factor</keyword>
<dbReference type="Proteomes" id="UP000824890">
    <property type="component" value="Unassembled WGS sequence"/>
</dbReference>
<evidence type="ECO:0000256" key="2">
    <source>
        <dbReference type="ARBA" id="ARBA00022768"/>
    </source>
</evidence>
<dbReference type="SUPFAM" id="SSF47616">
    <property type="entry name" value="GST C-terminal domain-like"/>
    <property type="match status" value="1"/>
</dbReference>
<dbReference type="PANTHER" id="PTHR11595:SF78">
    <property type="entry name" value="TRANSLATION ELONGATION FACTOR EF1B BETA_DELTA SUBUNIT GUANINE NUCLEOTIDE EXCHANGE DOMAIN-CONTAINING PROTEIN"/>
    <property type="match status" value="1"/>
</dbReference>
<dbReference type="EMBL" id="JAGKQM010000004">
    <property type="protein sequence ID" value="KAH0930549.1"/>
    <property type="molecule type" value="Genomic_DNA"/>
</dbReference>
<gene>
    <name evidence="5" type="ORF">HID58_016276</name>
</gene>
<dbReference type="InterPro" id="IPR036282">
    <property type="entry name" value="Glutathione-S-Trfase_C_sf"/>
</dbReference>
<dbReference type="Pfam" id="PF00736">
    <property type="entry name" value="EF1_GNE"/>
    <property type="match status" value="3"/>
</dbReference>